<evidence type="ECO:0000256" key="5">
    <source>
        <dbReference type="ARBA" id="ARBA00022787"/>
    </source>
</evidence>
<dbReference type="PANTHER" id="PTHR12504">
    <property type="entry name" value="MITOCHONDRIAL IMPORT RECEPTOR SUBUNIT TOM22"/>
    <property type="match status" value="1"/>
</dbReference>
<evidence type="ECO:0000256" key="11">
    <source>
        <dbReference type="ARBA" id="ARBA00023170"/>
    </source>
</evidence>
<evidence type="ECO:0000256" key="9">
    <source>
        <dbReference type="ARBA" id="ARBA00023128"/>
    </source>
</evidence>
<reference evidence="13 14" key="1">
    <citation type="journal article" date="2020" name="Genomics">
        <title>Complete, high-quality genomes from long-read metagenomic sequencing of two wolf lichen thalli reveals enigmatic genome architecture.</title>
        <authorList>
            <person name="McKenzie S.K."/>
            <person name="Walston R.F."/>
            <person name="Allen J.L."/>
        </authorList>
    </citation>
    <scope>NUCLEOTIDE SEQUENCE [LARGE SCALE GENOMIC DNA]</scope>
    <source>
        <strain evidence="13">WasteWater2</strain>
    </source>
</reference>
<name>A0A8H6G0X7_9LECA</name>
<dbReference type="CDD" id="cd22884">
    <property type="entry name" value="TOM22"/>
    <property type="match status" value="1"/>
</dbReference>
<evidence type="ECO:0000256" key="1">
    <source>
        <dbReference type="ARBA" id="ARBA00004572"/>
    </source>
</evidence>
<evidence type="ECO:0000256" key="4">
    <source>
        <dbReference type="ARBA" id="ARBA00022692"/>
    </source>
</evidence>
<evidence type="ECO:0008006" key="15">
    <source>
        <dbReference type="Google" id="ProtNLM"/>
    </source>
</evidence>
<evidence type="ECO:0000313" key="14">
    <source>
        <dbReference type="Proteomes" id="UP000578531"/>
    </source>
</evidence>
<organism evidence="13 14">
    <name type="scientific">Letharia columbiana</name>
    <dbReference type="NCBI Taxonomy" id="112416"/>
    <lineage>
        <taxon>Eukaryota</taxon>
        <taxon>Fungi</taxon>
        <taxon>Dikarya</taxon>
        <taxon>Ascomycota</taxon>
        <taxon>Pezizomycotina</taxon>
        <taxon>Lecanoromycetes</taxon>
        <taxon>OSLEUM clade</taxon>
        <taxon>Lecanoromycetidae</taxon>
        <taxon>Lecanorales</taxon>
        <taxon>Lecanorineae</taxon>
        <taxon>Parmeliaceae</taxon>
        <taxon>Letharia</taxon>
    </lineage>
</organism>
<dbReference type="GeneID" id="59285319"/>
<evidence type="ECO:0000256" key="12">
    <source>
        <dbReference type="SAM" id="MobiDB-lite"/>
    </source>
</evidence>
<dbReference type="AlphaFoldDB" id="A0A8H6G0X7"/>
<dbReference type="InterPro" id="IPR005683">
    <property type="entry name" value="Tom22"/>
</dbReference>
<proteinExistence type="inferred from homology"/>
<keyword evidence="9" id="KW-0496">Mitochondrion</keyword>
<evidence type="ECO:0000256" key="6">
    <source>
        <dbReference type="ARBA" id="ARBA00022927"/>
    </source>
</evidence>
<evidence type="ECO:0000256" key="3">
    <source>
        <dbReference type="ARBA" id="ARBA00022448"/>
    </source>
</evidence>
<dbReference type="GO" id="GO:0005741">
    <property type="term" value="C:mitochondrial outer membrane"/>
    <property type="evidence" value="ECO:0007669"/>
    <property type="project" value="UniProtKB-SubCell"/>
</dbReference>
<feature type="region of interest" description="Disordered" evidence="12">
    <location>
        <begin position="19"/>
        <end position="40"/>
    </location>
</feature>
<keyword evidence="11" id="KW-0675">Receptor</keyword>
<dbReference type="EMBL" id="JACCJC010000010">
    <property type="protein sequence ID" value="KAF6238373.1"/>
    <property type="molecule type" value="Genomic_DNA"/>
</dbReference>
<dbReference type="Proteomes" id="UP000578531">
    <property type="component" value="Unassembled WGS sequence"/>
</dbReference>
<keyword evidence="8" id="KW-0811">Translocation</keyword>
<feature type="compositionally biased region" description="Low complexity" evidence="12">
    <location>
        <begin position="25"/>
        <end position="40"/>
    </location>
</feature>
<evidence type="ECO:0000256" key="2">
    <source>
        <dbReference type="ARBA" id="ARBA00009874"/>
    </source>
</evidence>
<gene>
    <name evidence="13" type="ORF">HO173_003653</name>
</gene>
<keyword evidence="3" id="KW-0813">Transport</keyword>
<keyword evidence="14" id="KW-1185">Reference proteome</keyword>
<accession>A0A8H6G0X7</accession>
<keyword evidence="4" id="KW-0812">Transmembrane</keyword>
<evidence type="ECO:0000256" key="10">
    <source>
        <dbReference type="ARBA" id="ARBA00023136"/>
    </source>
</evidence>
<evidence type="ECO:0000256" key="8">
    <source>
        <dbReference type="ARBA" id="ARBA00023010"/>
    </source>
</evidence>
<comment type="subcellular location">
    <subcellularLocation>
        <location evidence="1">Mitochondrion outer membrane</location>
        <topology evidence="1">Single-pass membrane protein</topology>
    </subcellularLocation>
</comment>
<dbReference type="Pfam" id="PF04281">
    <property type="entry name" value="Tom22"/>
    <property type="match status" value="1"/>
</dbReference>
<keyword evidence="7" id="KW-1133">Transmembrane helix</keyword>
<keyword evidence="6" id="KW-0653">Protein transport</keyword>
<evidence type="ECO:0000313" key="13">
    <source>
        <dbReference type="EMBL" id="KAF6238373.1"/>
    </source>
</evidence>
<dbReference type="GO" id="GO:0006886">
    <property type="term" value="P:intracellular protein transport"/>
    <property type="evidence" value="ECO:0007669"/>
    <property type="project" value="InterPro"/>
</dbReference>
<keyword evidence="10" id="KW-0472">Membrane</keyword>
<sequence>MLRSLAALDLPKNITDINHASQTASKHTTIPHTSSPTPAHLFTSALPQTLPNQTTAATTNQPTMVQLEEVEDAELDQAQPGPVGDDYDSDDFVDTDSELSDDEIISSGPPAESITDRLLALRDILPPRYRRALSSTLSSTLSATKTGAWWGGKGLWVLTTGAVMLSVPFAVCMVEEQQIMEQEREMKAQEGAREVLVPGVGAGSGL</sequence>
<keyword evidence="5" id="KW-1000">Mitochondrion outer membrane</keyword>
<protein>
    <recommendedName>
        <fullName evidence="15">Mitochondrial import receptor subunit tom22</fullName>
    </recommendedName>
</protein>
<comment type="caution">
    <text evidence="13">The sequence shown here is derived from an EMBL/GenBank/DDBJ whole genome shotgun (WGS) entry which is preliminary data.</text>
</comment>
<dbReference type="RefSeq" id="XP_037167680.1">
    <property type="nucleotide sequence ID" value="XM_037305578.1"/>
</dbReference>
<comment type="similarity">
    <text evidence="2">Belongs to the Tom22 family.</text>
</comment>
<evidence type="ECO:0000256" key="7">
    <source>
        <dbReference type="ARBA" id="ARBA00022989"/>
    </source>
</evidence>
<dbReference type="PANTHER" id="PTHR12504:SF0">
    <property type="entry name" value="MITOCHONDRIAL IMPORT RECEPTOR SUBUNIT TOM22 HOMOLOG"/>
    <property type="match status" value="1"/>
</dbReference>